<accession>A0A672YT73</accession>
<reference evidence="6" key="2">
    <citation type="submission" date="2025-08" db="UniProtKB">
        <authorList>
            <consortium name="Ensembl"/>
        </authorList>
    </citation>
    <scope>IDENTIFICATION</scope>
</reference>
<dbReference type="InterPro" id="IPR036034">
    <property type="entry name" value="PDZ_sf"/>
</dbReference>
<feature type="region of interest" description="Disordered" evidence="4">
    <location>
        <begin position="430"/>
        <end position="460"/>
    </location>
</feature>
<dbReference type="InParanoid" id="A0A672YT73"/>
<dbReference type="Pfam" id="PF00625">
    <property type="entry name" value="Guanylate_kin"/>
    <property type="match status" value="1"/>
</dbReference>
<dbReference type="InterPro" id="IPR008145">
    <property type="entry name" value="GK/Ca_channel_bsu"/>
</dbReference>
<dbReference type="SUPFAM" id="SSF52540">
    <property type="entry name" value="P-loop containing nucleoside triphosphate hydrolases"/>
    <property type="match status" value="1"/>
</dbReference>
<dbReference type="Ensembl" id="ENSSORT00005007988.1">
    <property type="protein sequence ID" value="ENSSORP00005007707.1"/>
    <property type="gene ID" value="ENSSORG00005004259.1"/>
</dbReference>
<dbReference type="CDD" id="cd06736">
    <property type="entry name" value="PDZ_CARD11_CARD14-like"/>
    <property type="match status" value="1"/>
</dbReference>
<evidence type="ECO:0000256" key="2">
    <source>
        <dbReference type="ARBA" id="ARBA00023054"/>
    </source>
</evidence>
<evidence type="ECO:0000256" key="4">
    <source>
        <dbReference type="SAM" id="MobiDB-lite"/>
    </source>
</evidence>
<dbReference type="Proteomes" id="UP000472271">
    <property type="component" value="Chromosome 1"/>
</dbReference>
<feature type="coiled-coil region" evidence="3">
    <location>
        <begin position="133"/>
        <end position="240"/>
    </location>
</feature>
<feature type="region of interest" description="Disordered" evidence="4">
    <location>
        <begin position="385"/>
        <end position="405"/>
    </location>
</feature>
<dbReference type="SUPFAM" id="SSF47986">
    <property type="entry name" value="DEATH domain"/>
    <property type="match status" value="1"/>
</dbReference>
<protein>
    <recommendedName>
        <fullName evidence="5">CARD domain-containing protein</fullName>
    </recommendedName>
</protein>
<dbReference type="FunFam" id="3.40.50.300:FF:001294">
    <property type="entry name" value="Caspase recruitment domain family member 14"/>
    <property type="match status" value="1"/>
</dbReference>
<dbReference type="OrthoDB" id="8795751at2759"/>
<dbReference type="Gene3D" id="1.10.533.10">
    <property type="entry name" value="Death Domain, Fas"/>
    <property type="match status" value="1"/>
</dbReference>
<dbReference type="Gene3D" id="2.30.30.40">
    <property type="entry name" value="SH3 Domains"/>
    <property type="match status" value="1"/>
</dbReference>
<dbReference type="CTD" id="79092"/>
<dbReference type="InterPro" id="IPR011029">
    <property type="entry name" value="DEATH-like_dom_sf"/>
</dbReference>
<dbReference type="GeneID" id="115425409"/>
<evidence type="ECO:0000313" key="7">
    <source>
        <dbReference type="Proteomes" id="UP000472271"/>
    </source>
</evidence>
<dbReference type="FunFam" id="1.10.533.10:FF:000003">
    <property type="entry name" value="Caspase recruitment domain family, member 11"/>
    <property type="match status" value="1"/>
</dbReference>
<reference evidence="6" key="1">
    <citation type="submission" date="2019-06" db="EMBL/GenBank/DDBJ databases">
        <authorList>
            <consortium name="Wellcome Sanger Institute Data Sharing"/>
        </authorList>
    </citation>
    <scope>NUCLEOTIDE SEQUENCE [LARGE SCALE GENOMIC DNA]</scope>
</reference>
<reference evidence="6" key="3">
    <citation type="submission" date="2025-09" db="UniProtKB">
        <authorList>
            <consortium name="Ensembl"/>
        </authorList>
    </citation>
    <scope>IDENTIFICATION</scope>
</reference>
<dbReference type="GO" id="GO:0050700">
    <property type="term" value="F:CARD domain binding"/>
    <property type="evidence" value="ECO:0007669"/>
    <property type="project" value="TreeGrafter"/>
</dbReference>
<evidence type="ECO:0000256" key="1">
    <source>
        <dbReference type="ARBA" id="ARBA00022553"/>
    </source>
</evidence>
<dbReference type="GO" id="GO:0005737">
    <property type="term" value="C:cytoplasm"/>
    <property type="evidence" value="ECO:0007669"/>
    <property type="project" value="TreeGrafter"/>
</dbReference>
<feature type="domain" description="CARD" evidence="5">
    <location>
        <begin position="16"/>
        <end position="108"/>
    </location>
</feature>
<dbReference type="PANTHER" id="PTHR14559:SF1">
    <property type="entry name" value="CASPASE RECRUITMENT DOMAIN-CONTAINING PROTEIN 14"/>
    <property type="match status" value="1"/>
</dbReference>
<dbReference type="InterPro" id="IPR027417">
    <property type="entry name" value="P-loop_NTPase"/>
</dbReference>
<gene>
    <name evidence="6" type="primary">card14</name>
</gene>
<feature type="compositionally biased region" description="Polar residues" evidence="4">
    <location>
        <begin position="495"/>
        <end position="512"/>
    </location>
</feature>
<dbReference type="Pfam" id="PF00619">
    <property type="entry name" value="CARD"/>
    <property type="match status" value="1"/>
</dbReference>
<keyword evidence="2 3" id="KW-0175">Coiled coil</keyword>
<sequence>MAAECVSEGRDPKEMGEEDLWDLINDNRHRISLDVRPCIVMPYLRQARVLSEVDEDEILSCHNLTNRSMRTSYMLDLLRTQGRNGAVALLDSLMIHYPTLYTQVTGRKPSTEPSRFSGLIKYSELTEYLVRAVTGMQKELQEARSEANRMSERCACLETEIGQIMEQEEKSRCLQTENERMRRQMCALQREITKLKDEKCDFYVRYTAAIEEKSVVNMRLHELTLQVYQLQTELQKVQTENEFQKRCSLRCAPPAETPQLQEEARQDILAKDLAEAIDSQVELAKQLRTYREENELLLRDKQGLVDQKECLSLQVQQLTLDCNMHQQKSTVIQSQMRELQAERDQAYLSRDEAQAMIARLLAEKDTLRCQLVELQERMFSLKATRSPTSGRQSSDETEVCWESPRSSCEEEVPFPTRRRLRRMDAINPMSVSSECEDPGATSVRSRIVEPPSPDSLRRRQGALYKDSSLETAETDSLLDDFVFLPDVQNEDTRASRLSSTNGTSCDGASRTSAPPFLMRSRPKAIRISGRVLTISFQGQMLLSQLQVVGGNKTGVFVHQVTKGSSAHTVGISPGAQIVEVKYEQKHKALRMVLEDSTLEEAMWALGQVQGFCHLSLRPRQDDYEALLQTLQNTDTSSGDSFYVRVNMSLPAGPNGTLAVSCNDILHVTNTQPAGAKDSWHGSHVHPCQLLDLQSGTVPNYYRAQRLLIRAIEEMNFQTKSQKPGRVVAQKEKAVRIVSTGRQGRNPLWVSVENDSSSESGDNAPRCCVTLMPYTLVTPHYPPVCRPILLLPTILGRVLDKKLAGWQGFQLPEPEVLSPSEHAARLQKSEILEECEQENCCYTLQGVEKVMKKGIHCVLPLGLDCVRRLHRADIFPIIIFIGQTARSAQKLRSKLQRQGRSVEQLLVCSRSEEPLLDKLPCLYHSVAPDSWCDQTSLLTNLRTVIWEEQKKIVWVEPDLW</sequence>
<evidence type="ECO:0000256" key="3">
    <source>
        <dbReference type="SAM" id="Coils"/>
    </source>
</evidence>
<dbReference type="FunFam" id="2.30.42.10:FF:000254">
    <property type="entry name" value="Caspase recruitment domain family, member 14"/>
    <property type="match status" value="1"/>
</dbReference>
<keyword evidence="7" id="KW-1185">Reference proteome</keyword>
<evidence type="ECO:0000259" key="5">
    <source>
        <dbReference type="PROSITE" id="PS50209"/>
    </source>
</evidence>
<proteinExistence type="predicted"/>
<feature type="coiled-coil region" evidence="3">
    <location>
        <begin position="336"/>
        <end position="384"/>
    </location>
</feature>
<organism evidence="6 7">
    <name type="scientific">Sphaeramia orbicularis</name>
    <name type="common">orbiculate cardinalfish</name>
    <dbReference type="NCBI Taxonomy" id="375764"/>
    <lineage>
        <taxon>Eukaryota</taxon>
        <taxon>Metazoa</taxon>
        <taxon>Chordata</taxon>
        <taxon>Craniata</taxon>
        <taxon>Vertebrata</taxon>
        <taxon>Euteleostomi</taxon>
        <taxon>Actinopterygii</taxon>
        <taxon>Neopterygii</taxon>
        <taxon>Teleostei</taxon>
        <taxon>Neoteleostei</taxon>
        <taxon>Acanthomorphata</taxon>
        <taxon>Gobiaria</taxon>
        <taxon>Kurtiformes</taxon>
        <taxon>Apogonoidei</taxon>
        <taxon>Apogonidae</taxon>
        <taxon>Apogoninae</taxon>
        <taxon>Sphaeramia</taxon>
    </lineage>
</organism>
<dbReference type="Gene3D" id="2.30.42.10">
    <property type="match status" value="1"/>
</dbReference>
<dbReference type="InterPro" id="IPR001315">
    <property type="entry name" value="CARD"/>
</dbReference>
<name>A0A672YT73_9TELE</name>
<feature type="region of interest" description="Disordered" evidence="4">
    <location>
        <begin position="492"/>
        <end position="515"/>
    </location>
</feature>
<dbReference type="RefSeq" id="XP_029998822.1">
    <property type="nucleotide sequence ID" value="XM_030142962.1"/>
</dbReference>
<dbReference type="Gene3D" id="3.40.50.300">
    <property type="entry name" value="P-loop containing nucleotide triphosphate hydrolases"/>
    <property type="match status" value="1"/>
</dbReference>
<dbReference type="PANTHER" id="PTHR14559">
    <property type="entry name" value="CASPASE RECRUITMENT DOMAIN FAMILY"/>
    <property type="match status" value="1"/>
</dbReference>
<evidence type="ECO:0000313" key="6">
    <source>
        <dbReference type="Ensembl" id="ENSSORP00005007707.1"/>
    </source>
</evidence>
<dbReference type="PROSITE" id="PS50209">
    <property type="entry name" value="CARD"/>
    <property type="match status" value="1"/>
</dbReference>
<dbReference type="GO" id="GO:0042981">
    <property type="term" value="P:regulation of apoptotic process"/>
    <property type="evidence" value="ECO:0007669"/>
    <property type="project" value="InterPro"/>
</dbReference>
<dbReference type="AlphaFoldDB" id="A0A672YT73"/>
<keyword evidence="1" id="KW-0597">Phosphoprotein</keyword>
<dbReference type="SUPFAM" id="SSF50156">
    <property type="entry name" value="PDZ domain-like"/>
    <property type="match status" value="1"/>
</dbReference>